<dbReference type="GO" id="GO:0004553">
    <property type="term" value="F:hydrolase activity, hydrolyzing O-glycosyl compounds"/>
    <property type="evidence" value="ECO:0007669"/>
    <property type="project" value="InterPro"/>
</dbReference>
<dbReference type="InterPro" id="IPR010611">
    <property type="entry name" value="3D_dom"/>
</dbReference>
<dbReference type="RefSeq" id="WP_264844633.1">
    <property type="nucleotide sequence ID" value="NZ_AP025628.1"/>
</dbReference>
<reference evidence="6" key="1">
    <citation type="submission" date="2022-03" db="EMBL/GenBank/DDBJ databases">
        <title>Complete genome sequence of Caldinitratiruptor microaerophilus.</title>
        <authorList>
            <person name="Mukaiyama R."/>
            <person name="Nishiyama T."/>
            <person name="Ueda K."/>
        </authorList>
    </citation>
    <scope>NUCLEOTIDE SEQUENCE</scope>
    <source>
        <strain evidence="6">JCM 16183</strain>
    </source>
</reference>
<evidence type="ECO:0000313" key="6">
    <source>
        <dbReference type="EMBL" id="BDG60624.1"/>
    </source>
</evidence>
<feature type="chain" id="PRO_5041292062" description="SLH domain-containing protein" evidence="4">
    <location>
        <begin position="23"/>
        <end position="351"/>
    </location>
</feature>
<dbReference type="AlphaFoldDB" id="A0AA35CLB1"/>
<evidence type="ECO:0000313" key="7">
    <source>
        <dbReference type="Proteomes" id="UP001163687"/>
    </source>
</evidence>
<dbReference type="InterPro" id="IPR051933">
    <property type="entry name" value="Resuscitation_pf_RpfB"/>
</dbReference>
<organism evidence="6 7">
    <name type="scientific">Caldinitratiruptor microaerophilus</name>
    <dbReference type="NCBI Taxonomy" id="671077"/>
    <lineage>
        <taxon>Bacteria</taxon>
        <taxon>Bacillati</taxon>
        <taxon>Bacillota</taxon>
        <taxon>Clostridia</taxon>
        <taxon>Eubacteriales</taxon>
        <taxon>Symbiobacteriaceae</taxon>
        <taxon>Caldinitratiruptor</taxon>
    </lineage>
</organism>
<feature type="domain" description="SLH" evidence="5">
    <location>
        <begin position="55"/>
        <end position="118"/>
    </location>
</feature>
<dbReference type="Pfam" id="PF00395">
    <property type="entry name" value="SLH"/>
    <property type="match status" value="3"/>
</dbReference>
<dbReference type="GO" id="GO:0019867">
    <property type="term" value="C:outer membrane"/>
    <property type="evidence" value="ECO:0007669"/>
    <property type="project" value="InterPro"/>
</dbReference>
<evidence type="ECO:0000259" key="5">
    <source>
        <dbReference type="PROSITE" id="PS51272"/>
    </source>
</evidence>
<sequence length="351" mass="36409">MRTAWRQGLAAIALVLAGTAGAPGPTLAPASGAPAPVPEAASEPGHPAPAAPPTAEAVFEDVPPGHWAAEAVGGLYLLGAVRGDGTGLFRPEQPVTRAEAVAMGLRAMGIVPGGLCARVFADTPCEAWYRPAAETAYRLLVVDGGPGGFDPHTLLSREEGMALAVRLAGRVGEARALDPQAVGRTLAAFADGEAVGASFRGAVAWLVRQGIVGGRDGRLDPGEPLTRGQAALLFYRLAASRAGPVRVEEVDGFPIRYRRAMDMIASKYSAGEPGVGTVTATGVRVREGIVAVDPRVIPLGSRLYVEGYGYGVAADTGGAIRGNRIDLYTSDVHEARYRFGLRPVRVYLLDG</sequence>
<keyword evidence="1 4" id="KW-0732">Signal</keyword>
<name>A0AA35CLB1_9FIRM</name>
<dbReference type="GO" id="GO:0009254">
    <property type="term" value="P:peptidoglycan turnover"/>
    <property type="evidence" value="ECO:0007669"/>
    <property type="project" value="InterPro"/>
</dbReference>
<proteinExistence type="predicted"/>
<dbReference type="InterPro" id="IPR036908">
    <property type="entry name" value="RlpA-like_sf"/>
</dbReference>
<feature type="compositionally biased region" description="Low complexity" evidence="3">
    <location>
        <begin position="27"/>
        <end position="45"/>
    </location>
</feature>
<dbReference type="KEGG" id="cmic:caldi_17140"/>
<dbReference type="PANTHER" id="PTHR39160">
    <property type="entry name" value="CELL WALL-BINDING PROTEIN YOCH"/>
    <property type="match status" value="1"/>
</dbReference>
<keyword evidence="7" id="KW-1185">Reference proteome</keyword>
<feature type="domain" description="SLH" evidence="5">
    <location>
        <begin position="186"/>
        <end position="248"/>
    </location>
</feature>
<dbReference type="Pfam" id="PF06725">
    <property type="entry name" value="3D"/>
    <property type="match status" value="1"/>
</dbReference>
<dbReference type="EMBL" id="AP025628">
    <property type="protein sequence ID" value="BDG60624.1"/>
    <property type="molecule type" value="Genomic_DNA"/>
</dbReference>
<dbReference type="SUPFAM" id="SSF50685">
    <property type="entry name" value="Barwin-like endoglucanases"/>
    <property type="match status" value="1"/>
</dbReference>
<feature type="region of interest" description="Disordered" evidence="3">
    <location>
        <begin position="27"/>
        <end position="56"/>
    </location>
</feature>
<gene>
    <name evidence="6" type="ORF">caldi_17140</name>
</gene>
<dbReference type="CDD" id="cd22786">
    <property type="entry name" value="DPBB_YuiC-like"/>
    <property type="match status" value="1"/>
</dbReference>
<evidence type="ECO:0000256" key="3">
    <source>
        <dbReference type="SAM" id="MobiDB-lite"/>
    </source>
</evidence>
<feature type="signal peptide" evidence="4">
    <location>
        <begin position="1"/>
        <end position="22"/>
    </location>
</feature>
<dbReference type="PROSITE" id="PS51272">
    <property type="entry name" value="SLH"/>
    <property type="match status" value="2"/>
</dbReference>
<accession>A0AA35CLB1</accession>
<evidence type="ECO:0000256" key="4">
    <source>
        <dbReference type="SAM" id="SignalP"/>
    </source>
</evidence>
<dbReference type="InterPro" id="IPR001119">
    <property type="entry name" value="SLH_dom"/>
</dbReference>
<protein>
    <recommendedName>
        <fullName evidence="5">SLH domain-containing protein</fullName>
    </recommendedName>
</protein>
<keyword evidence="2" id="KW-0677">Repeat</keyword>
<dbReference type="Proteomes" id="UP001163687">
    <property type="component" value="Chromosome"/>
</dbReference>
<dbReference type="Gene3D" id="2.40.40.10">
    <property type="entry name" value="RlpA-like domain"/>
    <property type="match status" value="1"/>
</dbReference>
<dbReference type="PANTHER" id="PTHR39160:SF4">
    <property type="entry name" value="RESUSCITATION-PROMOTING FACTOR RPFB"/>
    <property type="match status" value="1"/>
</dbReference>
<evidence type="ECO:0000256" key="2">
    <source>
        <dbReference type="ARBA" id="ARBA00022737"/>
    </source>
</evidence>
<evidence type="ECO:0000256" key="1">
    <source>
        <dbReference type="ARBA" id="ARBA00022729"/>
    </source>
</evidence>